<evidence type="ECO:0000313" key="1">
    <source>
        <dbReference type="EMBL" id="AIC11287.1"/>
    </source>
</evidence>
<name>A0A060HEB6_XYLFS</name>
<accession>A0A060HEB6</accession>
<dbReference type="RefSeq" id="WP_024748888.1">
    <property type="nucleotide sequence ID" value="NZ_CP006696.1"/>
</dbReference>
<protein>
    <submittedName>
        <fullName evidence="1">Uncharacterized protein</fullName>
    </submittedName>
</protein>
<dbReference type="KEGG" id="xfs:D934_07345"/>
<evidence type="ECO:0000313" key="2">
    <source>
        <dbReference type="Proteomes" id="UP000027215"/>
    </source>
</evidence>
<sequence>MSNLSIEIFENGGQPTHAMARLQIVASIPKRHHQGDAGFRGMYNMSLRELQHYKRLPNGKTLYDFMGLEELAGNLFRVTQTAARIRNKDVKGLQPLSSTAQQVGT</sequence>
<dbReference type="HOGENOM" id="CLU_2235555_0_0_6"/>
<dbReference type="PATRIC" id="fig|155920.8.peg.1708"/>
<dbReference type="EMBL" id="CP006696">
    <property type="protein sequence ID" value="AIC11287.1"/>
    <property type="molecule type" value="Genomic_DNA"/>
</dbReference>
<reference evidence="1 2" key="1">
    <citation type="submission" date="2013-08" db="EMBL/GenBank/DDBJ databases">
        <authorList>
            <person name="Stouthamer R."/>
            <person name="Nunney L."/>
        </authorList>
    </citation>
    <scope>NUCLEOTIDE SEQUENCE [LARGE SCALE GENOMIC DNA]</scope>
    <source>
        <strain evidence="2">ann-1</strain>
    </source>
</reference>
<gene>
    <name evidence="1" type="ORF">D934_07345</name>
</gene>
<dbReference type="AlphaFoldDB" id="A0A060HEB6"/>
<organism evidence="1 2">
    <name type="scientific">Xylella fastidiosa subsp. sandyi Ann-1</name>
    <dbReference type="NCBI Taxonomy" id="155920"/>
    <lineage>
        <taxon>Bacteria</taxon>
        <taxon>Pseudomonadati</taxon>
        <taxon>Pseudomonadota</taxon>
        <taxon>Gammaproteobacteria</taxon>
        <taxon>Lysobacterales</taxon>
        <taxon>Lysobacteraceae</taxon>
        <taxon>Xylella</taxon>
    </lineage>
</organism>
<proteinExistence type="predicted"/>
<dbReference type="Proteomes" id="UP000027215">
    <property type="component" value="Chromosome"/>
</dbReference>